<dbReference type="InterPro" id="IPR002048">
    <property type="entry name" value="EF_hand_dom"/>
</dbReference>
<evidence type="ECO:0000313" key="4">
    <source>
        <dbReference type="EMBL" id="CAK0868527.1"/>
    </source>
</evidence>
<organism evidence="4 5">
    <name type="scientific">Prorocentrum cordatum</name>
    <dbReference type="NCBI Taxonomy" id="2364126"/>
    <lineage>
        <taxon>Eukaryota</taxon>
        <taxon>Sar</taxon>
        <taxon>Alveolata</taxon>
        <taxon>Dinophyceae</taxon>
        <taxon>Prorocentrales</taxon>
        <taxon>Prorocentraceae</taxon>
        <taxon>Prorocentrum</taxon>
    </lineage>
</organism>
<keyword evidence="5" id="KW-1185">Reference proteome</keyword>
<dbReference type="Gene3D" id="1.10.238.10">
    <property type="entry name" value="EF-hand"/>
    <property type="match status" value="1"/>
</dbReference>
<accession>A0ABN9V6K5</accession>
<dbReference type="PROSITE" id="PS50222">
    <property type="entry name" value="EF_HAND_2"/>
    <property type="match status" value="1"/>
</dbReference>
<evidence type="ECO:0000259" key="3">
    <source>
        <dbReference type="PROSITE" id="PS50222"/>
    </source>
</evidence>
<dbReference type="Proteomes" id="UP001189429">
    <property type="component" value="Unassembled WGS sequence"/>
</dbReference>
<feature type="compositionally biased region" description="Basic residues" evidence="2">
    <location>
        <begin position="43"/>
        <end position="56"/>
    </location>
</feature>
<feature type="compositionally biased region" description="Acidic residues" evidence="2">
    <location>
        <begin position="1"/>
        <end position="10"/>
    </location>
</feature>
<dbReference type="InterPro" id="IPR018247">
    <property type="entry name" value="EF_Hand_1_Ca_BS"/>
</dbReference>
<feature type="non-terminal residue" evidence="4">
    <location>
        <position position="1"/>
    </location>
</feature>
<feature type="region of interest" description="Disordered" evidence="2">
    <location>
        <begin position="95"/>
        <end position="150"/>
    </location>
</feature>
<evidence type="ECO:0000256" key="2">
    <source>
        <dbReference type="SAM" id="MobiDB-lite"/>
    </source>
</evidence>
<comment type="caution">
    <text evidence="4">The sequence shown here is derived from an EMBL/GenBank/DDBJ whole genome shotgun (WGS) entry which is preliminary data.</text>
</comment>
<dbReference type="SUPFAM" id="SSF47473">
    <property type="entry name" value="EF-hand"/>
    <property type="match status" value="1"/>
</dbReference>
<keyword evidence="1" id="KW-0106">Calcium</keyword>
<dbReference type="SMART" id="SM00054">
    <property type="entry name" value="EFh"/>
    <property type="match status" value="2"/>
</dbReference>
<feature type="non-terminal residue" evidence="4">
    <location>
        <position position="452"/>
    </location>
</feature>
<sequence>DADTSADDLPIECQAPEVPELPEEPPEVPHEVPAEVPAPPGKRGGRGRPAARRRQRPTAAAAIAAAASARLRAKQTPADAQLSRVAAALSQLRWHSSKGRSQLEVAPEGSRQANDAGDLVSVPSASLSDDSPAEAAPAGRDSLPPPNSKEVRDFRQAVQEGGDIVALIASSSPGISGRFVVFTAPHRLGLEDLVHGELRRRLAELSEVVGDEASEHLWAHDEPDGAESMPCATGSRRMSAQPVSWRDRAAERRQRLRRQAQAARKRHSIDNVGRMGTNQTELKIQAPIAQQVSEESKTFSVFTKMQKSANVQQDDLTKALDLLGFNNVNPNRVDQVRSGITHLPDLRAEEFGAFVQGFRELQRNEYAEEFNRFDVDNSGSVNANEIILILRHLGHDTMMHVLQELIAEVDKSGAGELDLIQFETMVELLRSREGFCKSEHDRFLYAFHTFDK</sequence>
<dbReference type="EMBL" id="CAUYUJ010016757">
    <property type="protein sequence ID" value="CAK0868527.1"/>
    <property type="molecule type" value="Genomic_DNA"/>
</dbReference>
<evidence type="ECO:0000313" key="5">
    <source>
        <dbReference type="Proteomes" id="UP001189429"/>
    </source>
</evidence>
<dbReference type="CDD" id="cd00051">
    <property type="entry name" value="EFh"/>
    <property type="match status" value="1"/>
</dbReference>
<proteinExistence type="predicted"/>
<name>A0ABN9V6K5_9DINO</name>
<evidence type="ECO:0000256" key="1">
    <source>
        <dbReference type="ARBA" id="ARBA00022837"/>
    </source>
</evidence>
<feature type="domain" description="EF-hand" evidence="3">
    <location>
        <begin position="361"/>
        <end position="396"/>
    </location>
</feature>
<dbReference type="InterPro" id="IPR011992">
    <property type="entry name" value="EF-hand-dom_pair"/>
</dbReference>
<feature type="region of interest" description="Disordered" evidence="2">
    <location>
        <begin position="221"/>
        <end position="247"/>
    </location>
</feature>
<reference evidence="4" key="1">
    <citation type="submission" date="2023-10" db="EMBL/GenBank/DDBJ databases">
        <authorList>
            <person name="Chen Y."/>
            <person name="Shah S."/>
            <person name="Dougan E. K."/>
            <person name="Thang M."/>
            <person name="Chan C."/>
        </authorList>
    </citation>
    <scope>NUCLEOTIDE SEQUENCE [LARGE SCALE GENOMIC DNA]</scope>
</reference>
<protein>
    <recommendedName>
        <fullName evidence="3">EF-hand domain-containing protein</fullName>
    </recommendedName>
</protein>
<feature type="region of interest" description="Disordered" evidence="2">
    <location>
        <begin position="1"/>
        <end position="63"/>
    </location>
</feature>
<gene>
    <name evidence="4" type="ORF">PCOR1329_LOCUS55162</name>
</gene>
<dbReference type="PROSITE" id="PS00018">
    <property type="entry name" value="EF_HAND_1"/>
    <property type="match status" value="1"/>
</dbReference>